<dbReference type="AlphaFoldDB" id="A0AA39LVL8"/>
<dbReference type="PANTHER" id="PTHR19919">
    <property type="entry name" value="WD REPEAT CONTAINING PROTEIN"/>
    <property type="match status" value="1"/>
</dbReference>
<accession>A0AA39LVL8</accession>
<evidence type="ECO:0000256" key="2">
    <source>
        <dbReference type="ARBA" id="ARBA00022737"/>
    </source>
</evidence>
<dbReference type="InterPro" id="IPR045159">
    <property type="entry name" value="DCAF7-like"/>
</dbReference>
<evidence type="ECO:0000256" key="1">
    <source>
        <dbReference type="ARBA" id="ARBA00022574"/>
    </source>
</evidence>
<sequence>MLPIPSQLAAAAPGQMDPEMAAMAMNGHWPLPSLPQSSQPSVSAATSTTAHVVASVADSVSTASIMASVAPAPPLLQTSVSSTPSSQSTPNPLSVSGNLISTITSSATSGSITAGTSAAAVAAASAPSIGISAPASTPIPASAASIPIGIKPPAQSPAPGTQAAAKRREIYRFESTKPLFAAAWSYKSSKKFRLAVGTIEQEVMPNKVSVIQLDENTEELVEKASFEHQFAANCIGFIPDKNDQYPDLLATSADCLRIWRLGNDNSVVLDAMLSNVSSRSGNFASPLTNFDWNEMDPSLIGTCSIDTTCTIWELRTGKAIGTTTVDRGGTTGTVKTQLIAHDKPVHDIKFSKLANGRDHFATVGADGSARMFDLRNLQHSTIVYEDPNHAPLMRLAWNKQDSHFLATFAQDSSEVVIIDIRLPCNPIAKLNNHRLCVNGVAWAPHSTSHICTAGDDHQALIWDLRTMQQRNVEDPILAYQAGGEVNQRGENRQWPFSSPAVRESEGGMAAVSTELHGTANSSSTSAPNGFHRSALECAEVLREDPALLLHRAKKQPQKHKLDPNAPTLYPVDMAGGPPPGGALRHGYVDQQHLAHTIAGDSLKAAQASLEVPSANTAGVTATGVSKRKEIYRFDASFNLYTCGWSYSPDPAKKFRLATGSFIEEYNNKVMVVQLDEPEGEFRHLCTFEHPYPTTKVLWIPDTRGVCPDLLATTGDYLRIWRVGEQGATLDCQLNNNRSSEYCAPLTSADWNEVDLSLLVTSSIDTTCTIWQIETGQALGQVGKVDGNVKTQLIAHDKEVYDVAFSRLGSGRDMFASVGADGSVRMFDLRHLEHSTIIFEEPNRKALLKLAWNKQDHNYLATFGHNSNEVFILDIRIPCTPVARLENHRAGVTGVAWAPHSSSHICTAGEDSQALIWDIHEMPKPIDDPILAYQAAGEIGQVQWSTQLTDFVAITYGKSLEILRV</sequence>
<proteinExistence type="predicted"/>
<dbReference type="PROSITE" id="PS00678">
    <property type="entry name" value="WD_REPEATS_1"/>
    <property type="match status" value="2"/>
</dbReference>
<keyword evidence="2" id="KW-0677">Repeat</keyword>
<organism evidence="4 5">
    <name type="scientific">Steinernema hermaphroditum</name>
    <dbReference type="NCBI Taxonomy" id="289476"/>
    <lineage>
        <taxon>Eukaryota</taxon>
        <taxon>Metazoa</taxon>
        <taxon>Ecdysozoa</taxon>
        <taxon>Nematoda</taxon>
        <taxon>Chromadorea</taxon>
        <taxon>Rhabditida</taxon>
        <taxon>Tylenchina</taxon>
        <taxon>Panagrolaimomorpha</taxon>
        <taxon>Strongyloidoidea</taxon>
        <taxon>Steinernematidae</taxon>
        <taxon>Steinernema</taxon>
    </lineage>
</organism>
<evidence type="ECO:0000313" key="5">
    <source>
        <dbReference type="Proteomes" id="UP001175271"/>
    </source>
</evidence>
<dbReference type="InterPro" id="IPR019775">
    <property type="entry name" value="WD40_repeat_CS"/>
</dbReference>
<dbReference type="EMBL" id="JAUCMV010000003">
    <property type="protein sequence ID" value="KAK0410959.1"/>
    <property type="molecule type" value="Genomic_DNA"/>
</dbReference>
<feature type="repeat" description="WD" evidence="3">
    <location>
        <begin position="430"/>
        <end position="472"/>
    </location>
</feature>
<dbReference type="SUPFAM" id="SSF50978">
    <property type="entry name" value="WD40 repeat-like"/>
    <property type="match status" value="2"/>
</dbReference>
<evidence type="ECO:0000313" key="4">
    <source>
        <dbReference type="EMBL" id="KAK0410959.1"/>
    </source>
</evidence>
<protein>
    <submittedName>
        <fullName evidence="4">Uncharacterized protein</fullName>
    </submittedName>
</protein>
<evidence type="ECO:0000256" key="3">
    <source>
        <dbReference type="PROSITE-ProRule" id="PRU00221"/>
    </source>
</evidence>
<dbReference type="InterPro" id="IPR015943">
    <property type="entry name" value="WD40/YVTN_repeat-like_dom_sf"/>
</dbReference>
<name>A0AA39LVL8_9BILA</name>
<keyword evidence="1 3" id="KW-0853">WD repeat</keyword>
<feature type="repeat" description="WD" evidence="3">
    <location>
        <begin position="884"/>
        <end position="918"/>
    </location>
</feature>
<keyword evidence="5" id="KW-1185">Reference proteome</keyword>
<dbReference type="PROSITE" id="PS50082">
    <property type="entry name" value="WD_REPEATS_2"/>
    <property type="match status" value="2"/>
</dbReference>
<dbReference type="InterPro" id="IPR001680">
    <property type="entry name" value="WD40_rpt"/>
</dbReference>
<dbReference type="InterPro" id="IPR036322">
    <property type="entry name" value="WD40_repeat_dom_sf"/>
</dbReference>
<dbReference type="Pfam" id="PF00400">
    <property type="entry name" value="WD40"/>
    <property type="match status" value="3"/>
</dbReference>
<gene>
    <name evidence="4" type="ORF">QR680_005410</name>
</gene>
<dbReference type="Gene3D" id="2.130.10.10">
    <property type="entry name" value="YVTN repeat-like/Quinoprotein amine dehydrogenase"/>
    <property type="match status" value="2"/>
</dbReference>
<dbReference type="SMART" id="SM00320">
    <property type="entry name" value="WD40"/>
    <property type="match status" value="7"/>
</dbReference>
<dbReference type="Proteomes" id="UP001175271">
    <property type="component" value="Unassembled WGS sequence"/>
</dbReference>
<comment type="caution">
    <text evidence="4">The sequence shown here is derived from an EMBL/GenBank/DDBJ whole genome shotgun (WGS) entry which is preliminary data.</text>
</comment>
<dbReference type="PROSITE" id="PS50294">
    <property type="entry name" value="WD_REPEATS_REGION"/>
    <property type="match status" value="2"/>
</dbReference>
<reference evidence="4" key="1">
    <citation type="submission" date="2023-06" db="EMBL/GenBank/DDBJ databases">
        <title>Genomic analysis of the entomopathogenic nematode Steinernema hermaphroditum.</title>
        <authorList>
            <person name="Schwarz E.M."/>
            <person name="Heppert J.K."/>
            <person name="Baniya A."/>
            <person name="Schwartz H.T."/>
            <person name="Tan C.-H."/>
            <person name="Antoshechkin I."/>
            <person name="Sternberg P.W."/>
            <person name="Goodrich-Blair H."/>
            <person name="Dillman A.R."/>
        </authorList>
    </citation>
    <scope>NUCLEOTIDE SEQUENCE</scope>
    <source>
        <strain evidence="4">PS9179</strain>
        <tissue evidence="4">Whole animal</tissue>
    </source>
</reference>